<gene>
    <name evidence="2" type="ORF">KOI35_33185</name>
</gene>
<dbReference type="EMBL" id="JAHKKG010000011">
    <property type="protein sequence ID" value="MBU2668379.1"/>
    <property type="molecule type" value="Genomic_DNA"/>
</dbReference>
<keyword evidence="1" id="KW-0472">Membrane</keyword>
<name>A0ABS5YY52_9ACTN</name>
<proteinExistence type="predicted"/>
<sequence length="49" mass="5689">MATWIPVLMDWLGYLTSVLKLLTALLSFAVAAVVARRRFRRRRTAGRKR</sequence>
<feature type="transmembrane region" description="Helical" evidence="1">
    <location>
        <begin position="12"/>
        <end position="35"/>
    </location>
</feature>
<comment type="caution">
    <text evidence="2">The sequence shown here is derived from an EMBL/GenBank/DDBJ whole genome shotgun (WGS) entry which is preliminary data.</text>
</comment>
<organism evidence="2 3">
    <name type="scientific">Paractinoplanes bogorensis</name>
    <dbReference type="NCBI Taxonomy" id="1610840"/>
    <lineage>
        <taxon>Bacteria</taxon>
        <taxon>Bacillati</taxon>
        <taxon>Actinomycetota</taxon>
        <taxon>Actinomycetes</taxon>
        <taxon>Micromonosporales</taxon>
        <taxon>Micromonosporaceae</taxon>
        <taxon>Paractinoplanes</taxon>
    </lineage>
</organism>
<dbReference type="RefSeq" id="WP_215792639.1">
    <property type="nucleotide sequence ID" value="NZ_JAHKKG010000011.1"/>
</dbReference>
<accession>A0ABS5YY52</accession>
<evidence type="ECO:0000313" key="2">
    <source>
        <dbReference type="EMBL" id="MBU2668379.1"/>
    </source>
</evidence>
<dbReference type="Proteomes" id="UP001519654">
    <property type="component" value="Unassembled WGS sequence"/>
</dbReference>
<evidence type="ECO:0000256" key="1">
    <source>
        <dbReference type="SAM" id="Phobius"/>
    </source>
</evidence>
<keyword evidence="3" id="KW-1185">Reference proteome</keyword>
<keyword evidence="1" id="KW-1133">Transmembrane helix</keyword>
<reference evidence="2 3" key="1">
    <citation type="submission" date="2021-06" db="EMBL/GenBank/DDBJ databases">
        <title>Actinoplanes lichenicola sp. nov., and Actinoplanes ovalisporus sp. nov., isolated from lichen in Thailand.</title>
        <authorList>
            <person name="Saeng-In P."/>
            <person name="Kanchanasin P."/>
            <person name="Yuki M."/>
            <person name="Kudo T."/>
            <person name="Ohkuma M."/>
            <person name="Phongsopitanun W."/>
            <person name="Tanasupawat S."/>
        </authorList>
    </citation>
    <scope>NUCLEOTIDE SEQUENCE [LARGE SCALE GENOMIC DNA]</scope>
    <source>
        <strain evidence="2 3">NBRC 110975</strain>
    </source>
</reference>
<protein>
    <submittedName>
        <fullName evidence="2">Uncharacterized protein</fullName>
    </submittedName>
</protein>
<evidence type="ECO:0000313" key="3">
    <source>
        <dbReference type="Proteomes" id="UP001519654"/>
    </source>
</evidence>
<keyword evidence="1" id="KW-0812">Transmembrane</keyword>